<feature type="signal peptide" evidence="3">
    <location>
        <begin position="1"/>
        <end position="21"/>
    </location>
</feature>
<keyword evidence="2" id="KW-0472">Membrane</keyword>
<reference evidence="5 6" key="1">
    <citation type="submission" date="2019-04" db="EMBL/GenBank/DDBJ databases">
        <title>Microbes associate with the intestines of laboratory mice.</title>
        <authorList>
            <person name="Navarre W."/>
            <person name="Wong E."/>
            <person name="Huang K."/>
            <person name="Tropini C."/>
            <person name="Ng K."/>
            <person name="Yu B."/>
        </authorList>
    </citation>
    <scope>NUCLEOTIDE SEQUENCE [LARGE SCALE GENOMIC DNA]</scope>
    <source>
        <strain evidence="5 6">NM50_B9-20</strain>
    </source>
</reference>
<organism evidence="5 6">
    <name type="scientific">Clostridium sartagoforme</name>
    <dbReference type="NCBI Taxonomy" id="84031"/>
    <lineage>
        <taxon>Bacteria</taxon>
        <taxon>Bacillati</taxon>
        <taxon>Bacillota</taxon>
        <taxon>Clostridia</taxon>
        <taxon>Eubacteriales</taxon>
        <taxon>Clostridiaceae</taxon>
        <taxon>Clostridium</taxon>
    </lineage>
</organism>
<evidence type="ECO:0000256" key="2">
    <source>
        <dbReference type="ARBA" id="ARBA00023136"/>
    </source>
</evidence>
<evidence type="ECO:0000313" key="5">
    <source>
        <dbReference type="EMBL" id="TGY44283.1"/>
    </source>
</evidence>
<evidence type="ECO:0000259" key="4">
    <source>
        <dbReference type="Pfam" id="PF00144"/>
    </source>
</evidence>
<evidence type="ECO:0000256" key="3">
    <source>
        <dbReference type="SAM" id="SignalP"/>
    </source>
</evidence>
<dbReference type="EMBL" id="SRYR01000001">
    <property type="protein sequence ID" value="TGY44283.1"/>
    <property type="molecule type" value="Genomic_DNA"/>
</dbReference>
<dbReference type="InterPro" id="IPR001466">
    <property type="entry name" value="Beta-lactam-related"/>
</dbReference>
<dbReference type="PROSITE" id="PS51257">
    <property type="entry name" value="PROKAR_LIPOPROTEIN"/>
    <property type="match status" value="1"/>
</dbReference>
<dbReference type="InterPro" id="IPR012338">
    <property type="entry name" value="Beta-lactam/transpept-like"/>
</dbReference>
<keyword evidence="5" id="KW-0378">Hydrolase</keyword>
<dbReference type="GO" id="GO:0016020">
    <property type="term" value="C:membrane"/>
    <property type="evidence" value="ECO:0007669"/>
    <property type="project" value="UniProtKB-SubCell"/>
</dbReference>
<feature type="domain" description="Beta-lactamase-related" evidence="4">
    <location>
        <begin position="73"/>
        <end position="373"/>
    </location>
</feature>
<dbReference type="PANTHER" id="PTHR46825">
    <property type="entry name" value="D-ALANYL-D-ALANINE-CARBOXYPEPTIDASE/ENDOPEPTIDASE AMPH"/>
    <property type="match status" value="1"/>
</dbReference>
<dbReference type="Pfam" id="PF00144">
    <property type="entry name" value="Beta-lactamase"/>
    <property type="match status" value="1"/>
</dbReference>
<feature type="chain" id="PRO_5038413880" evidence="3">
    <location>
        <begin position="22"/>
        <end position="397"/>
    </location>
</feature>
<keyword evidence="6" id="KW-1185">Reference proteome</keyword>
<proteinExistence type="predicted"/>
<evidence type="ECO:0000256" key="1">
    <source>
        <dbReference type="ARBA" id="ARBA00004370"/>
    </source>
</evidence>
<dbReference type="GO" id="GO:0016787">
    <property type="term" value="F:hydrolase activity"/>
    <property type="evidence" value="ECO:0007669"/>
    <property type="project" value="UniProtKB-KW"/>
</dbReference>
<dbReference type="PANTHER" id="PTHR46825:SF11">
    <property type="entry name" value="PENICILLIN-BINDING PROTEIN 4"/>
    <property type="match status" value="1"/>
</dbReference>
<accession>A0A4S2DSP6</accession>
<dbReference type="RefSeq" id="WP_136005369.1">
    <property type="nucleotide sequence ID" value="NZ_SRYR01000001.1"/>
</dbReference>
<dbReference type="InterPro" id="IPR050491">
    <property type="entry name" value="AmpC-like"/>
</dbReference>
<name>A0A4S2DSP6_9CLOT</name>
<dbReference type="Proteomes" id="UP000306888">
    <property type="component" value="Unassembled WGS sequence"/>
</dbReference>
<comment type="subcellular location">
    <subcellularLocation>
        <location evidence="1">Membrane</location>
    </subcellularLocation>
</comment>
<keyword evidence="3" id="KW-0732">Signal</keyword>
<sequence length="397" mass="45729">MKKRYLLLVILFIYSCMLTLTSCNKTTVDSSNNVIVNEETRKIDGNAEKIVKPGYEKLEELLDDEESNKKFQGTVLVADGDDIVFAKAYGYADAQEKIENKLTTRFAIASNTKQFTATAIMQLVEQNIISLDETIDKYFPDYKYGNKITMKNLLQMRSGIPDYLNELDLFMRDEDTKKILKEYESNAYYDKYVEDYRWSSEIILKNLYLTELLFEPNEEYDYCNTNYYLLGLIIEEVSGMSFEDYLEEYIFKPSKMGSSSVIPLNSDAKGHGSDKSGVIVANHEFTYAAGAIYSNIFDMFRWSRMLHKGDIITRKSYEEMITPVDDYGYGLFVKDNIIGHSGVIDGFTSNTEYDINKDRTIIVLENIDPEIDNLDAQYHTNLIREYLDGQVEEGAIN</sequence>
<comment type="caution">
    <text evidence="5">The sequence shown here is derived from an EMBL/GenBank/DDBJ whole genome shotgun (WGS) entry which is preliminary data.</text>
</comment>
<dbReference type="AlphaFoldDB" id="A0A4S2DSP6"/>
<protein>
    <submittedName>
        <fullName evidence="5">Class A beta-lactamase-related serine hydrolase</fullName>
    </submittedName>
</protein>
<gene>
    <name evidence="5" type="ORF">E5347_05595</name>
</gene>
<evidence type="ECO:0000313" key="6">
    <source>
        <dbReference type="Proteomes" id="UP000306888"/>
    </source>
</evidence>
<dbReference type="OrthoDB" id="9797709at2"/>
<dbReference type="Gene3D" id="3.40.710.10">
    <property type="entry name" value="DD-peptidase/beta-lactamase superfamily"/>
    <property type="match status" value="1"/>
</dbReference>
<dbReference type="SUPFAM" id="SSF56601">
    <property type="entry name" value="beta-lactamase/transpeptidase-like"/>
    <property type="match status" value="1"/>
</dbReference>